<gene>
    <name evidence="3" type="ORF">DES52_104288</name>
</gene>
<dbReference type="Proteomes" id="UP000248326">
    <property type="component" value="Unassembled WGS sequence"/>
</dbReference>
<protein>
    <submittedName>
        <fullName evidence="3">Pimeloyl-ACP methyl ester carboxylesterase</fullName>
    </submittedName>
</protein>
<evidence type="ECO:0000259" key="2">
    <source>
        <dbReference type="Pfam" id="PF00561"/>
    </source>
</evidence>
<dbReference type="RefSeq" id="WP_110886113.1">
    <property type="nucleotide sequence ID" value="NZ_QJSX01000004.1"/>
</dbReference>
<dbReference type="InterPro" id="IPR029058">
    <property type="entry name" value="AB_hydrolase_fold"/>
</dbReference>
<evidence type="ECO:0000313" key="4">
    <source>
        <dbReference type="Proteomes" id="UP000248326"/>
    </source>
</evidence>
<keyword evidence="4" id="KW-1185">Reference proteome</keyword>
<dbReference type="PANTHER" id="PTHR43433:SF4">
    <property type="entry name" value="NON-HEME CHLOROPEROXIDASE-RELATED"/>
    <property type="match status" value="1"/>
</dbReference>
<dbReference type="AlphaFoldDB" id="A0A318SCN4"/>
<dbReference type="PANTHER" id="PTHR43433">
    <property type="entry name" value="HYDROLASE, ALPHA/BETA FOLD FAMILY PROTEIN"/>
    <property type="match status" value="1"/>
</dbReference>
<sequence length="291" mass="31115">MFKKLTVVVTASLASLAAAQSAPQDGLVDVGGAQVYYKVQGSGTPMLLIHGFPLNGMYFNDNVAALSKYYRVVTIDLRGFGRSTTTPGQPGSVRTYANDALAVMDKLGIDKAVIGGMSMGGQITLEMYRAAPQRFLGMLLIATTANPASITEQYVWRGVSEQATRNGVNSIVPELVKDMITGRTRMNRQQERLFVEGLIKQASLPAVQQGAQALAGRGDLLPVARTVSVPTLIVVGQEDTVYPVVLSVKLQQQIKGSRLVVIPNAAHAVNSEQAAAFNAAVLNWARSVNLR</sequence>
<dbReference type="Pfam" id="PF00561">
    <property type="entry name" value="Abhydrolase_1"/>
    <property type="match status" value="1"/>
</dbReference>
<evidence type="ECO:0000313" key="3">
    <source>
        <dbReference type="EMBL" id="PYE55014.1"/>
    </source>
</evidence>
<dbReference type="SUPFAM" id="SSF53474">
    <property type="entry name" value="alpha/beta-Hydrolases"/>
    <property type="match status" value="1"/>
</dbReference>
<comment type="caution">
    <text evidence="3">The sequence shown here is derived from an EMBL/GenBank/DDBJ whole genome shotgun (WGS) entry which is preliminary data.</text>
</comment>
<reference evidence="3 4" key="1">
    <citation type="submission" date="2018-06" db="EMBL/GenBank/DDBJ databases">
        <title>Genomic Encyclopedia of Type Strains, Phase IV (KMG-IV): sequencing the most valuable type-strain genomes for metagenomic binning, comparative biology and taxonomic classification.</title>
        <authorList>
            <person name="Goeker M."/>
        </authorList>
    </citation>
    <scope>NUCLEOTIDE SEQUENCE [LARGE SCALE GENOMIC DNA]</scope>
    <source>
        <strain evidence="3 4">DSM 18048</strain>
    </source>
</reference>
<feature type="domain" description="AB hydrolase-1" evidence="2">
    <location>
        <begin position="45"/>
        <end position="271"/>
    </location>
</feature>
<keyword evidence="1" id="KW-0732">Signal</keyword>
<dbReference type="InterPro" id="IPR050471">
    <property type="entry name" value="AB_hydrolase"/>
</dbReference>
<proteinExistence type="predicted"/>
<evidence type="ECO:0000256" key="1">
    <source>
        <dbReference type="SAM" id="SignalP"/>
    </source>
</evidence>
<accession>A0A318SCN4</accession>
<organism evidence="3 4">
    <name type="scientific">Deinococcus yavapaiensis KR-236</name>
    <dbReference type="NCBI Taxonomy" id="694435"/>
    <lineage>
        <taxon>Bacteria</taxon>
        <taxon>Thermotogati</taxon>
        <taxon>Deinococcota</taxon>
        <taxon>Deinococci</taxon>
        <taxon>Deinococcales</taxon>
        <taxon>Deinococcaceae</taxon>
        <taxon>Deinococcus</taxon>
    </lineage>
</organism>
<name>A0A318SCN4_9DEIO</name>
<dbReference type="OrthoDB" id="252464at2"/>
<dbReference type="Gene3D" id="3.40.50.1820">
    <property type="entry name" value="alpha/beta hydrolase"/>
    <property type="match status" value="1"/>
</dbReference>
<dbReference type="InterPro" id="IPR000073">
    <property type="entry name" value="AB_hydrolase_1"/>
</dbReference>
<dbReference type="EMBL" id="QJSX01000004">
    <property type="protein sequence ID" value="PYE55014.1"/>
    <property type="molecule type" value="Genomic_DNA"/>
</dbReference>
<feature type="chain" id="PRO_5016464030" evidence="1">
    <location>
        <begin position="20"/>
        <end position="291"/>
    </location>
</feature>
<dbReference type="PRINTS" id="PR00111">
    <property type="entry name" value="ABHYDROLASE"/>
</dbReference>
<feature type="signal peptide" evidence="1">
    <location>
        <begin position="1"/>
        <end position="19"/>
    </location>
</feature>